<name>A0A382BZ31_9ZZZZ</name>
<evidence type="ECO:0000313" key="1">
    <source>
        <dbReference type="EMBL" id="SVB18792.1"/>
    </source>
</evidence>
<sequence length="154" mass="18366">MRELSNREIFLSIDTDSKNIWNEYTDDERTQIIKKKFWLLNRYISLVNGKRDSQEWAVIATNELYNKNWAVISKHYKLLWQLLCCTHDVKRKTRSHGWIPLKKKGSSDTKTKFLLDLYPNKKQDEVELLANISTKAELQQLAQDLGYEKRDVKF</sequence>
<proteinExistence type="predicted"/>
<organism evidence="1">
    <name type="scientific">marine metagenome</name>
    <dbReference type="NCBI Taxonomy" id="408172"/>
    <lineage>
        <taxon>unclassified sequences</taxon>
        <taxon>metagenomes</taxon>
        <taxon>ecological metagenomes</taxon>
    </lineage>
</organism>
<reference evidence="1" key="1">
    <citation type="submission" date="2018-05" db="EMBL/GenBank/DDBJ databases">
        <authorList>
            <person name="Lanie J.A."/>
            <person name="Ng W.-L."/>
            <person name="Kazmierczak K.M."/>
            <person name="Andrzejewski T.M."/>
            <person name="Davidsen T.M."/>
            <person name="Wayne K.J."/>
            <person name="Tettelin H."/>
            <person name="Glass J.I."/>
            <person name="Rusch D."/>
            <person name="Podicherti R."/>
            <person name="Tsui H.-C.T."/>
            <person name="Winkler M.E."/>
        </authorList>
    </citation>
    <scope>NUCLEOTIDE SEQUENCE</scope>
</reference>
<gene>
    <name evidence="1" type="ORF">METZ01_LOCUS171646</name>
</gene>
<protein>
    <submittedName>
        <fullName evidence="1">Uncharacterized protein</fullName>
    </submittedName>
</protein>
<dbReference type="EMBL" id="UINC01031947">
    <property type="protein sequence ID" value="SVB18792.1"/>
    <property type="molecule type" value="Genomic_DNA"/>
</dbReference>
<dbReference type="AlphaFoldDB" id="A0A382BZ31"/>
<accession>A0A382BZ31</accession>